<reference evidence="1 2" key="1">
    <citation type="submission" date="2018-06" db="EMBL/GenBank/DDBJ databases">
        <authorList>
            <consortium name="Pathogen Informatics"/>
            <person name="Doyle S."/>
        </authorList>
    </citation>
    <scope>NUCLEOTIDE SEQUENCE [LARGE SCALE GENOMIC DNA]</scope>
    <source>
        <strain evidence="1 2">NCTC11535</strain>
    </source>
</reference>
<organism evidence="1 2">
    <name type="scientific">Actinomyces bovis</name>
    <dbReference type="NCBI Taxonomy" id="1658"/>
    <lineage>
        <taxon>Bacteria</taxon>
        <taxon>Bacillati</taxon>
        <taxon>Actinomycetota</taxon>
        <taxon>Actinomycetes</taxon>
        <taxon>Actinomycetales</taxon>
        <taxon>Actinomycetaceae</taxon>
        <taxon>Actinomyces</taxon>
    </lineage>
</organism>
<name>A0ABY1VPX5_9ACTO</name>
<accession>A0ABY1VPX5</accession>
<evidence type="ECO:0000313" key="1">
    <source>
        <dbReference type="EMBL" id="SPT53732.1"/>
    </source>
</evidence>
<proteinExistence type="predicted"/>
<dbReference type="EMBL" id="UAPQ01000007">
    <property type="protein sequence ID" value="SPT53732.1"/>
    <property type="molecule type" value="Genomic_DNA"/>
</dbReference>
<dbReference type="RefSeq" id="WP_174887828.1">
    <property type="nucleotide sequence ID" value="NZ_UAPQ01000007.1"/>
</dbReference>
<evidence type="ECO:0000313" key="2">
    <source>
        <dbReference type="Proteomes" id="UP000250006"/>
    </source>
</evidence>
<dbReference type="Proteomes" id="UP000250006">
    <property type="component" value="Unassembled WGS sequence"/>
</dbReference>
<sequence length="400" mass="45168">MPSQKHSKQSRRFATWTVNARRGATGWFSSPQTPEETLEEFSPYLKIPTTMADGGHFAVGLWALPEGAFFPDDVGKHDPARNTYMQFIGTHEAMVIEARIEHPDGTFEHYTIAREPVTDPHKWVTVTYVDNAPPRVPTTTTAQLKVHPEEIFTGQQALEIASQYILEGTLPPNNRLRPINPHRPQDPRYIPADVPTKGVVLRNRPFQPNPPVTWSPTPALSRTELRTTPGPRFMIWAVDAEHGHHNVLPAAMPATQTAQCLEQILTDPKAMTGQQCFSMGVWTLPEGQTAVSKVRKSDPARSNYMQCAGSWQAMTLELRIQQADDTFEHYTIAREPIQDPQKWTTITYAYDILFDGSTQTHDIRLHPEEVFTGQQATTIFTNYVLHATLPPKHLLRKLDL</sequence>
<keyword evidence="2" id="KW-1185">Reference proteome</keyword>
<comment type="caution">
    <text evidence="1">The sequence shown here is derived from an EMBL/GenBank/DDBJ whole genome shotgun (WGS) entry which is preliminary data.</text>
</comment>
<gene>
    <name evidence="1" type="ORF">NCTC11535_01411</name>
</gene>
<protein>
    <submittedName>
        <fullName evidence="1">Uncharacterized protein</fullName>
    </submittedName>
</protein>